<dbReference type="AlphaFoldDB" id="A0AAE1BDQ4"/>
<reference evidence="1" key="1">
    <citation type="journal article" date="2023" name="G3 (Bethesda)">
        <title>A reference genome for the long-term kleptoplast-retaining sea slug Elysia crispata morphotype clarki.</title>
        <authorList>
            <person name="Eastman K.E."/>
            <person name="Pendleton A.L."/>
            <person name="Shaikh M.A."/>
            <person name="Suttiyut T."/>
            <person name="Ogas R."/>
            <person name="Tomko P."/>
            <person name="Gavelis G."/>
            <person name="Widhalm J.R."/>
            <person name="Wisecaver J.H."/>
        </authorList>
    </citation>
    <scope>NUCLEOTIDE SEQUENCE</scope>
    <source>
        <strain evidence="1">ECLA1</strain>
    </source>
</reference>
<sequence length="91" mass="9926">MITKAMKIVLLSEISDQILRNGMMYVALHVTSLFVKFFQIALGNTFGGRSTGVCNQNCGGATNTCKRFDGFCINGCDVGYQGNTCEARIFL</sequence>
<accession>A0AAE1BDQ4</accession>
<keyword evidence="2" id="KW-1185">Reference proteome</keyword>
<comment type="caution">
    <text evidence="1">The sequence shown here is derived from an EMBL/GenBank/DDBJ whole genome shotgun (WGS) entry which is preliminary data.</text>
</comment>
<protein>
    <recommendedName>
        <fullName evidence="3">EGF-like domain-containing protein</fullName>
    </recommendedName>
</protein>
<dbReference type="EMBL" id="JAWDGP010000014">
    <property type="protein sequence ID" value="KAK3804428.1"/>
    <property type="molecule type" value="Genomic_DNA"/>
</dbReference>
<organism evidence="1 2">
    <name type="scientific">Elysia crispata</name>
    <name type="common">lettuce slug</name>
    <dbReference type="NCBI Taxonomy" id="231223"/>
    <lineage>
        <taxon>Eukaryota</taxon>
        <taxon>Metazoa</taxon>
        <taxon>Spiralia</taxon>
        <taxon>Lophotrochozoa</taxon>
        <taxon>Mollusca</taxon>
        <taxon>Gastropoda</taxon>
        <taxon>Heterobranchia</taxon>
        <taxon>Euthyneura</taxon>
        <taxon>Panpulmonata</taxon>
        <taxon>Sacoglossa</taxon>
        <taxon>Placobranchoidea</taxon>
        <taxon>Plakobranchidae</taxon>
        <taxon>Elysia</taxon>
    </lineage>
</organism>
<evidence type="ECO:0008006" key="3">
    <source>
        <dbReference type="Google" id="ProtNLM"/>
    </source>
</evidence>
<dbReference type="Proteomes" id="UP001283361">
    <property type="component" value="Unassembled WGS sequence"/>
</dbReference>
<name>A0AAE1BDQ4_9GAST</name>
<evidence type="ECO:0000313" key="2">
    <source>
        <dbReference type="Proteomes" id="UP001283361"/>
    </source>
</evidence>
<proteinExistence type="predicted"/>
<evidence type="ECO:0000313" key="1">
    <source>
        <dbReference type="EMBL" id="KAK3804428.1"/>
    </source>
</evidence>
<gene>
    <name evidence="1" type="ORF">RRG08_043462</name>
</gene>